<protein>
    <submittedName>
        <fullName evidence="3">Helix-turn-helix transcriptional regulator</fullName>
    </submittedName>
</protein>
<evidence type="ECO:0000259" key="2">
    <source>
        <dbReference type="PROSITE" id="PS50943"/>
    </source>
</evidence>
<feature type="domain" description="HTH cro/C1-type" evidence="2">
    <location>
        <begin position="18"/>
        <end position="73"/>
    </location>
</feature>
<organism evidence="3 4">
    <name type="scientific">Psychrobacillus mangrovi</name>
    <dbReference type="NCBI Taxonomy" id="3117745"/>
    <lineage>
        <taxon>Bacteria</taxon>
        <taxon>Bacillati</taxon>
        <taxon>Bacillota</taxon>
        <taxon>Bacilli</taxon>
        <taxon>Bacillales</taxon>
        <taxon>Bacillaceae</taxon>
        <taxon>Psychrobacillus</taxon>
    </lineage>
</organism>
<evidence type="ECO:0000313" key="4">
    <source>
        <dbReference type="Proteomes" id="UP001364890"/>
    </source>
</evidence>
<reference evidence="3 4" key="1">
    <citation type="submission" date="2024-01" db="EMBL/GenBank/DDBJ databases">
        <title>Seven novel Bacillus-like species.</title>
        <authorList>
            <person name="Liu G."/>
        </authorList>
    </citation>
    <scope>NUCLEOTIDE SEQUENCE [LARGE SCALE GENOMIC DNA]</scope>
    <source>
        <strain evidence="3 4">FJAT-51614</strain>
    </source>
</reference>
<name>A0ABU8F638_9BACI</name>
<evidence type="ECO:0000313" key="3">
    <source>
        <dbReference type="EMBL" id="MEI4770482.1"/>
    </source>
</evidence>
<dbReference type="PANTHER" id="PTHR46797">
    <property type="entry name" value="HTH-TYPE TRANSCRIPTIONAL REGULATOR"/>
    <property type="match status" value="1"/>
</dbReference>
<dbReference type="CDD" id="cd00093">
    <property type="entry name" value="HTH_XRE"/>
    <property type="match status" value="1"/>
</dbReference>
<evidence type="ECO:0000256" key="1">
    <source>
        <dbReference type="ARBA" id="ARBA00023125"/>
    </source>
</evidence>
<dbReference type="InterPro" id="IPR010982">
    <property type="entry name" value="Lambda_DNA-bd_dom_sf"/>
</dbReference>
<dbReference type="Proteomes" id="UP001364890">
    <property type="component" value="Unassembled WGS sequence"/>
</dbReference>
<accession>A0ABU8F638</accession>
<dbReference type="EMBL" id="JBAWSY010000009">
    <property type="protein sequence ID" value="MEI4770482.1"/>
    <property type="molecule type" value="Genomic_DNA"/>
</dbReference>
<dbReference type="SUPFAM" id="SSF47413">
    <property type="entry name" value="lambda repressor-like DNA-binding domains"/>
    <property type="match status" value="1"/>
</dbReference>
<sequence length="150" mass="17030">MVKHGSDRAVSNNFGSTLKYYREKKGLSLQELFERTGVSNSYISRLERGDRKAPSIPISSKIANALGIPLSLLLDISTSETTSNEAPLVAELILYNECKIDADHLMGKDEKESFIQIIEFVLEMRWDEDNKIKQLFDLSELIDDFKEVSK</sequence>
<dbReference type="InterPro" id="IPR050807">
    <property type="entry name" value="TransReg_Diox_bact_type"/>
</dbReference>
<dbReference type="Gene3D" id="1.10.260.40">
    <property type="entry name" value="lambda repressor-like DNA-binding domains"/>
    <property type="match status" value="1"/>
</dbReference>
<keyword evidence="1" id="KW-0238">DNA-binding</keyword>
<keyword evidence="4" id="KW-1185">Reference proteome</keyword>
<dbReference type="InterPro" id="IPR001387">
    <property type="entry name" value="Cro/C1-type_HTH"/>
</dbReference>
<dbReference type="PROSITE" id="PS50943">
    <property type="entry name" value="HTH_CROC1"/>
    <property type="match status" value="1"/>
</dbReference>
<proteinExistence type="predicted"/>
<dbReference type="SMART" id="SM00530">
    <property type="entry name" value="HTH_XRE"/>
    <property type="match status" value="1"/>
</dbReference>
<comment type="caution">
    <text evidence="3">The sequence shown here is derived from an EMBL/GenBank/DDBJ whole genome shotgun (WGS) entry which is preliminary data.</text>
</comment>
<dbReference type="Pfam" id="PF01381">
    <property type="entry name" value="HTH_3"/>
    <property type="match status" value="1"/>
</dbReference>
<gene>
    <name evidence="3" type="ORF">WAX74_12630</name>
</gene>
<dbReference type="PANTHER" id="PTHR46797:SF1">
    <property type="entry name" value="METHYLPHOSPHONATE SYNTHASE"/>
    <property type="match status" value="1"/>
</dbReference>
<dbReference type="RefSeq" id="WP_336498043.1">
    <property type="nucleotide sequence ID" value="NZ_JBAWSY010000009.1"/>
</dbReference>